<dbReference type="EMBL" id="CAJRAF010000002">
    <property type="protein sequence ID" value="CAG5005783.1"/>
    <property type="molecule type" value="Genomic_DNA"/>
</dbReference>
<dbReference type="Proteomes" id="UP000680038">
    <property type="component" value="Unassembled WGS sequence"/>
</dbReference>
<sequence length="74" mass="8444">MGDNWIKAFQSTEMIRAEIAREKLEEHGIPAVILNIKDSILYPFSGKYEVRVPAHDLLKAQTIISDEATFEQPE</sequence>
<evidence type="ECO:0000313" key="3">
    <source>
        <dbReference type="Proteomes" id="UP000680038"/>
    </source>
</evidence>
<gene>
    <name evidence="2" type="ORF">DYBT9275_03651</name>
</gene>
<dbReference type="SUPFAM" id="SSF54913">
    <property type="entry name" value="GlnB-like"/>
    <property type="match status" value="1"/>
</dbReference>
<protein>
    <recommendedName>
        <fullName evidence="1">DUF2007 domain-containing protein</fullName>
    </recommendedName>
</protein>
<evidence type="ECO:0000259" key="1">
    <source>
        <dbReference type="Pfam" id="PF09413"/>
    </source>
</evidence>
<feature type="domain" description="DUF2007" evidence="1">
    <location>
        <begin position="5"/>
        <end position="66"/>
    </location>
</feature>
<comment type="caution">
    <text evidence="2">The sequence shown here is derived from an EMBL/GenBank/DDBJ whole genome shotgun (WGS) entry which is preliminary data.</text>
</comment>
<dbReference type="AlphaFoldDB" id="A0A916JI26"/>
<evidence type="ECO:0000313" key="2">
    <source>
        <dbReference type="EMBL" id="CAG5005783.1"/>
    </source>
</evidence>
<dbReference type="InterPro" id="IPR011322">
    <property type="entry name" value="N-reg_PII-like_a/b"/>
</dbReference>
<organism evidence="2 3">
    <name type="scientific">Dyadobacter helix</name>
    <dbReference type="NCBI Taxonomy" id="2822344"/>
    <lineage>
        <taxon>Bacteria</taxon>
        <taxon>Pseudomonadati</taxon>
        <taxon>Bacteroidota</taxon>
        <taxon>Cytophagia</taxon>
        <taxon>Cytophagales</taxon>
        <taxon>Spirosomataceae</taxon>
        <taxon>Dyadobacter</taxon>
    </lineage>
</organism>
<dbReference type="InterPro" id="IPR018551">
    <property type="entry name" value="DUF2007"/>
</dbReference>
<name>A0A916JI26_9BACT</name>
<keyword evidence="3" id="KW-1185">Reference proteome</keyword>
<accession>A0A916JI26</accession>
<reference evidence="2" key="1">
    <citation type="submission" date="2021-04" db="EMBL/GenBank/DDBJ databases">
        <authorList>
            <person name="Rodrigo-Torres L."/>
            <person name="Arahal R. D."/>
            <person name="Lucena T."/>
        </authorList>
    </citation>
    <scope>NUCLEOTIDE SEQUENCE</scope>
    <source>
        <strain evidence="2">CECT 9275</strain>
    </source>
</reference>
<proteinExistence type="predicted"/>
<dbReference type="Pfam" id="PF09413">
    <property type="entry name" value="DUF2007"/>
    <property type="match status" value="1"/>
</dbReference>